<evidence type="ECO:0000259" key="2">
    <source>
        <dbReference type="Pfam" id="PF00501"/>
    </source>
</evidence>
<dbReference type="Pfam" id="PF13193">
    <property type="entry name" value="AMP-binding_C"/>
    <property type="match status" value="1"/>
</dbReference>
<dbReference type="EMBL" id="JACDQQ010002163">
    <property type="protein sequence ID" value="MBA0087752.1"/>
    <property type="molecule type" value="Genomic_DNA"/>
</dbReference>
<dbReference type="Pfam" id="PF00501">
    <property type="entry name" value="AMP-binding"/>
    <property type="match status" value="1"/>
</dbReference>
<reference evidence="4" key="1">
    <citation type="submission" date="2020-06" db="EMBL/GenBank/DDBJ databases">
        <title>Legume-microbial interactions unlock mineral nutrients during tropical forest succession.</title>
        <authorList>
            <person name="Epihov D.Z."/>
        </authorList>
    </citation>
    <scope>NUCLEOTIDE SEQUENCE [LARGE SCALE GENOMIC DNA]</scope>
    <source>
        <strain evidence="4">Pan2503</strain>
    </source>
</reference>
<feature type="domain" description="AMP-dependent synthetase/ligase" evidence="2">
    <location>
        <begin position="2"/>
        <end position="62"/>
    </location>
</feature>
<dbReference type="GO" id="GO:0016878">
    <property type="term" value="F:acid-thiol ligase activity"/>
    <property type="evidence" value="ECO:0007669"/>
    <property type="project" value="TreeGrafter"/>
</dbReference>
<organism evidence="4 5">
    <name type="scientific">Candidatus Acidiferrum panamense</name>
    <dbReference type="NCBI Taxonomy" id="2741543"/>
    <lineage>
        <taxon>Bacteria</taxon>
        <taxon>Pseudomonadati</taxon>
        <taxon>Acidobacteriota</taxon>
        <taxon>Terriglobia</taxon>
        <taxon>Candidatus Acidiferrales</taxon>
        <taxon>Candidatus Acidiferrum</taxon>
    </lineage>
</organism>
<evidence type="ECO:0000259" key="3">
    <source>
        <dbReference type="Pfam" id="PF13193"/>
    </source>
</evidence>
<evidence type="ECO:0000313" key="4">
    <source>
        <dbReference type="EMBL" id="MBA0087752.1"/>
    </source>
</evidence>
<dbReference type="InterPro" id="IPR025110">
    <property type="entry name" value="AMP-bd_C"/>
</dbReference>
<sequence>IGSTEVLHIYLSARAGSVTPGSTGKAVPGYDLRIVDIDGCEVPPGKIGDLLVSGDSIATCYWNRRELTTDRMRGRWFFTGDKYWKDNEGYYWYAGRSDDMFRVSGQWVSPAEVESALIEHACVLEAAVVAYREDTELHTPKAFIVLRSGVSPTAELARELQELVKQRITPYKYPRRVEFMEELPKSPTGKLLRYKLRERQDGAYRLAGT</sequence>
<keyword evidence="5" id="KW-1185">Reference proteome</keyword>
<name>A0A7V8SZJ2_9BACT</name>
<dbReference type="InterPro" id="IPR042099">
    <property type="entry name" value="ANL_N_sf"/>
</dbReference>
<protein>
    <submittedName>
        <fullName evidence="4">AMP-binding protein</fullName>
    </submittedName>
</protein>
<evidence type="ECO:0000256" key="1">
    <source>
        <dbReference type="ARBA" id="ARBA00022598"/>
    </source>
</evidence>
<dbReference type="Gene3D" id="3.30.300.30">
    <property type="match status" value="1"/>
</dbReference>
<accession>A0A7V8SZJ2</accession>
<keyword evidence="1" id="KW-0436">Ligase</keyword>
<feature type="non-terminal residue" evidence="4">
    <location>
        <position position="1"/>
    </location>
</feature>
<dbReference type="GO" id="GO:0044550">
    <property type="term" value="P:secondary metabolite biosynthetic process"/>
    <property type="evidence" value="ECO:0007669"/>
    <property type="project" value="TreeGrafter"/>
</dbReference>
<dbReference type="Gene3D" id="3.40.50.12780">
    <property type="entry name" value="N-terminal domain of ligase-like"/>
    <property type="match status" value="1"/>
</dbReference>
<dbReference type="InterPro" id="IPR000873">
    <property type="entry name" value="AMP-dep_synth/lig_dom"/>
</dbReference>
<dbReference type="InterPro" id="IPR045851">
    <property type="entry name" value="AMP-bd_C_sf"/>
</dbReference>
<dbReference type="PANTHER" id="PTHR43352">
    <property type="entry name" value="ACETYL-COA SYNTHETASE"/>
    <property type="match status" value="1"/>
</dbReference>
<comment type="caution">
    <text evidence="4">The sequence shown here is derived from an EMBL/GenBank/DDBJ whole genome shotgun (WGS) entry which is preliminary data.</text>
</comment>
<dbReference type="PANTHER" id="PTHR43352:SF1">
    <property type="entry name" value="ANTHRANILATE--COA LIGASE"/>
    <property type="match status" value="1"/>
</dbReference>
<proteinExistence type="predicted"/>
<dbReference type="AlphaFoldDB" id="A0A7V8SZJ2"/>
<feature type="domain" description="AMP-binding enzyme C-terminal" evidence="3">
    <location>
        <begin position="112"/>
        <end position="190"/>
    </location>
</feature>
<gene>
    <name evidence="4" type="ORF">HRJ53_22430</name>
</gene>
<dbReference type="SUPFAM" id="SSF56801">
    <property type="entry name" value="Acetyl-CoA synthetase-like"/>
    <property type="match status" value="1"/>
</dbReference>
<evidence type="ECO:0000313" key="5">
    <source>
        <dbReference type="Proteomes" id="UP000567293"/>
    </source>
</evidence>
<dbReference type="Proteomes" id="UP000567293">
    <property type="component" value="Unassembled WGS sequence"/>
</dbReference>